<dbReference type="InterPro" id="IPR002933">
    <property type="entry name" value="Peptidase_M20"/>
</dbReference>
<dbReference type="InterPro" id="IPR011650">
    <property type="entry name" value="Peptidase_M20_dimer"/>
</dbReference>
<evidence type="ECO:0000256" key="10">
    <source>
        <dbReference type="ARBA" id="ARBA00022915"/>
    </source>
</evidence>
<dbReference type="Gene3D" id="3.30.70.360">
    <property type="match status" value="1"/>
</dbReference>
<evidence type="ECO:0000256" key="8">
    <source>
        <dbReference type="ARBA" id="ARBA00022801"/>
    </source>
</evidence>
<keyword evidence="10" id="KW-0220">Diaminopimelate biosynthesis</keyword>
<comment type="similarity">
    <text evidence="2">Belongs to the peptidase M20A family. DapE subfamily.</text>
</comment>
<feature type="domain" description="Peptidase M20 dimerisation" evidence="15">
    <location>
        <begin position="172"/>
        <end position="275"/>
    </location>
</feature>
<evidence type="ECO:0000256" key="3">
    <source>
        <dbReference type="ARBA" id="ARBA00011738"/>
    </source>
</evidence>
<keyword evidence="7" id="KW-0479">Metal-binding</keyword>
<evidence type="ECO:0000256" key="1">
    <source>
        <dbReference type="ARBA" id="ARBA00005130"/>
    </source>
</evidence>
<dbReference type="InterPro" id="IPR005941">
    <property type="entry name" value="DapE_proteobac"/>
</dbReference>
<dbReference type="HAMAP" id="MF_01690">
    <property type="entry name" value="DapE"/>
    <property type="match status" value="1"/>
</dbReference>
<evidence type="ECO:0000313" key="16">
    <source>
        <dbReference type="EMBL" id="MCL9819493.1"/>
    </source>
</evidence>
<evidence type="ECO:0000259" key="15">
    <source>
        <dbReference type="Pfam" id="PF07687"/>
    </source>
</evidence>
<evidence type="ECO:0000256" key="2">
    <source>
        <dbReference type="ARBA" id="ARBA00006746"/>
    </source>
</evidence>
<keyword evidence="9" id="KW-0862">Zinc</keyword>
<evidence type="ECO:0000256" key="7">
    <source>
        <dbReference type="ARBA" id="ARBA00022723"/>
    </source>
</evidence>
<evidence type="ECO:0000256" key="12">
    <source>
        <dbReference type="ARBA" id="ARBA00023285"/>
    </source>
</evidence>
<evidence type="ECO:0000256" key="5">
    <source>
        <dbReference type="ARBA" id="ARBA00022391"/>
    </source>
</evidence>
<comment type="catalytic activity">
    <reaction evidence="13">
        <text>N-succinyl-(2S,6S)-2,6-diaminopimelate + H2O = (2S,6S)-2,6-diaminopimelate + succinate</text>
        <dbReference type="Rhea" id="RHEA:22608"/>
        <dbReference type="ChEBI" id="CHEBI:15377"/>
        <dbReference type="ChEBI" id="CHEBI:30031"/>
        <dbReference type="ChEBI" id="CHEBI:57609"/>
        <dbReference type="ChEBI" id="CHEBI:58087"/>
        <dbReference type="EC" id="3.5.1.18"/>
    </reaction>
</comment>
<dbReference type="Gene3D" id="3.40.630.10">
    <property type="entry name" value="Zn peptidases"/>
    <property type="match status" value="2"/>
</dbReference>
<keyword evidence="8 16" id="KW-0378">Hydrolase</keyword>
<dbReference type="GO" id="GO:0009014">
    <property type="term" value="F:succinyl-diaminopimelate desuccinylase activity"/>
    <property type="evidence" value="ECO:0007669"/>
    <property type="project" value="UniProtKB-EC"/>
</dbReference>
<name>A0ABT0TVK0_9HELI</name>
<dbReference type="InterPro" id="IPR036264">
    <property type="entry name" value="Bact_exopeptidase_dim_dom"/>
</dbReference>
<dbReference type="RefSeq" id="WP_250604211.1">
    <property type="nucleotide sequence ID" value="NZ_JAMOKX010000003.1"/>
</dbReference>
<dbReference type="SUPFAM" id="SSF55031">
    <property type="entry name" value="Bacterial exopeptidase dimerisation domain"/>
    <property type="match status" value="1"/>
</dbReference>
<organism evidence="16 17">
    <name type="scientific">Helicobacter colisuis</name>
    <dbReference type="NCBI Taxonomy" id="2949739"/>
    <lineage>
        <taxon>Bacteria</taxon>
        <taxon>Pseudomonadati</taxon>
        <taxon>Campylobacterota</taxon>
        <taxon>Epsilonproteobacteria</taxon>
        <taxon>Campylobacterales</taxon>
        <taxon>Helicobacteraceae</taxon>
        <taxon>Helicobacter</taxon>
    </lineage>
</organism>
<reference evidence="16" key="1">
    <citation type="submission" date="2022-06" db="EMBL/GenBank/DDBJ databases">
        <title>Helicobacter colisuis sp. nov.</title>
        <authorList>
            <person name="Papic B."/>
            <person name="Gruntar I."/>
        </authorList>
    </citation>
    <scope>NUCLEOTIDE SEQUENCE</scope>
    <source>
        <strain evidence="16">11154-15</strain>
    </source>
</reference>
<evidence type="ECO:0000256" key="6">
    <source>
        <dbReference type="ARBA" id="ARBA00022605"/>
    </source>
</evidence>
<evidence type="ECO:0000256" key="9">
    <source>
        <dbReference type="ARBA" id="ARBA00022833"/>
    </source>
</evidence>
<accession>A0ABT0TVK0</accession>
<keyword evidence="11" id="KW-0457">Lysine biosynthesis</keyword>
<evidence type="ECO:0000256" key="14">
    <source>
        <dbReference type="NCBIfam" id="TIGR01246"/>
    </source>
</evidence>
<evidence type="ECO:0000256" key="13">
    <source>
        <dbReference type="ARBA" id="ARBA00051301"/>
    </source>
</evidence>
<comment type="subunit">
    <text evidence="3">Homodimer.</text>
</comment>
<dbReference type="NCBIfam" id="TIGR01246">
    <property type="entry name" value="dapE_proteo"/>
    <property type="match status" value="1"/>
</dbReference>
<gene>
    <name evidence="16" type="primary">dapE</name>
    <name evidence="16" type="ORF">NCR95_04820</name>
</gene>
<proteinExistence type="inferred from homology"/>
<comment type="pathway">
    <text evidence="1">Amino-acid biosynthesis; L-lysine biosynthesis via DAP pathway; LL-2,6-diaminopimelate from (S)-tetrahydrodipicolinate (succinylase route): step 3/3.</text>
</comment>
<keyword evidence="6" id="KW-0028">Amino-acid biosynthesis</keyword>
<dbReference type="EC" id="3.5.1.18" evidence="4 14"/>
<comment type="caution">
    <text evidence="16">The sequence shown here is derived from an EMBL/GenBank/DDBJ whole genome shotgun (WGS) entry which is preliminary data.</text>
</comment>
<dbReference type="SUPFAM" id="SSF53187">
    <property type="entry name" value="Zn-dependent exopeptidases"/>
    <property type="match status" value="1"/>
</dbReference>
<keyword evidence="17" id="KW-1185">Reference proteome</keyword>
<dbReference type="CDD" id="cd03891">
    <property type="entry name" value="M20_DapE_proteobac"/>
    <property type="match status" value="1"/>
</dbReference>
<evidence type="ECO:0000256" key="11">
    <source>
        <dbReference type="ARBA" id="ARBA00023154"/>
    </source>
</evidence>
<dbReference type="InterPro" id="IPR050072">
    <property type="entry name" value="Peptidase_M20A"/>
</dbReference>
<dbReference type="Pfam" id="PF07687">
    <property type="entry name" value="M20_dimer"/>
    <property type="match status" value="1"/>
</dbReference>
<dbReference type="Proteomes" id="UP001057522">
    <property type="component" value="Unassembled WGS sequence"/>
</dbReference>
<sequence>MQSIEMLKKLVSYPTITPKECGIYKYIKDFLSDFKVLEFEKEGVKNLFLYKEFGECKTHLCFGGHIDVVPAGEGWESDPFIPMQKGEYLFGRGVQDMKGGVAAFLCAIREFVDKKGYFNGILSVLLTSDEEGDAIFGTKYVLEELQKLDLLPKYAVVAEPTSVNRFGDMIKIGRRGSINGKLTIYGKQGHVAYPSKCINPVELIAPILSKIAGFNMDSGSEEFEPSKIVITDIRGGMEVVNVTPNDLKIMFNIRNSPQTSLQDVETYLKNILGDIPHHLELKQSSKPFLTNSSNFIVKKLLESLQNTLKITPTLSTSGGTSDARYFAEYGVKVVECGVCNDTIHSVNERVKISEVEELKSVFVELLQRFNGE</sequence>
<dbReference type="NCBIfam" id="NF009557">
    <property type="entry name" value="PRK13009.1"/>
    <property type="match status" value="1"/>
</dbReference>
<protein>
    <recommendedName>
        <fullName evidence="5 14">Succinyl-diaminopimelate desuccinylase</fullName>
        <ecNumber evidence="4 14">3.5.1.18</ecNumber>
    </recommendedName>
</protein>
<dbReference type="PANTHER" id="PTHR43808">
    <property type="entry name" value="ACETYLORNITHINE DEACETYLASE"/>
    <property type="match status" value="1"/>
</dbReference>
<dbReference type="PANTHER" id="PTHR43808:SF31">
    <property type="entry name" value="N-ACETYL-L-CITRULLINE DEACETYLASE"/>
    <property type="match status" value="1"/>
</dbReference>
<dbReference type="EMBL" id="JAMOKX010000003">
    <property type="protein sequence ID" value="MCL9819493.1"/>
    <property type="molecule type" value="Genomic_DNA"/>
</dbReference>
<keyword evidence="12" id="KW-0170">Cobalt</keyword>
<evidence type="ECO:0000313" key="17">
    <source>
        <dbReference type="Proteomes" id="UP001057522"/>
    </source>
</evidence>
<evidence type="ECO:0000256" key="4">
    <source>
        <dbReference type="ARBA" id="ARBA00011921"/>
    </source>
</evidence>
<dbReference type="Pfam" id="PF01546">
    <property type="entry name" value="Peptidase_M20"/>
    <property type="match status" value="1"/>
</dbReference>